<organism evidence="9 10">
    <name type="scientific">Tistrella bauzanensis</name>
    <dbReference type="NCBI Taxonomy" id="657419"/>
    <lineage>
        <taxon>Bacteria</taxon>
        <taxon>Pseudomonadati</taxon>
        <taxon>Pseudomonadota</taxon>
        <taxon>Alphaproteobacteria</taxon>
        <taxon>Geminicoccales</taxon>
        <taxon>Geminicoccaceae</taxon>
        <taxon>Tistrella</taxon>
    </lineage>
</organism>
<sequence length="393" mass="42175">MTADRSRQSERTRLIHLGRSAPIDGVRPVNPPVVRTSTVLAPDIATMRANKARRDDGSRVFSYGARGTPTAHALEDAWAALEGGERALLFPTGLAAIAHVMITCLAPGDHVLIQNTVYPQVHNIRSAYLERRGIATSYFDGAVQDAAAKITPATRMIYGENPGSWVYDLIDVAALATLAHDHGALLVVDNTWASGLLHKPLAHGADISVIAGTKYVVGHSDVMIGAVVANGDLGRDLWRMQVVMGQTVSPDDAYLTLRGLRTIAARLPMHAAGALRIARHLEDHPLIAAVLHPALESHPRHELWRRDFTGANGLLTLAMRADLDMATIDRFVDTLSLFGIGSSWGGFESLAPPQAPDTVRGWTHPGIAVRLHIGLEDPADLEADLSRGLAAIG</sequence>
<evidence type="ECO:0000256" key="7">
    <source>
        <dbReference type="ARBA" id="ARBA00047625"/>
    </source>
</evidence>
<comment type="pathway">
    <text evidence="5">Amino-acid biosynthesis; L-methionine biosynthesis via de novo pathway; L-homocysteine from L-cystathionine: step 1/1.</text>
</comment>
<dbReference type="InterPro" id="IPR006233">
    <property type="entry name" value="Cys_b_lyase_bac"/>
</dbReference>
<dbReference type="Proteomes" id="UP000603352">
    <property type="component" value="Unassembled WGS sequence"/>
</dbReference>
<dbReference type="EMBL" id="BMDZ01000032">
    <property type="protein sequence ID" value="GGB44856.1"/>
    <property type="molecule type" value="Genomic_DNA"/>
</dbReference>
<evidence type="ECO:0000313" key="9">
    <source>
        <dbReference type="EMBL" id="GGB44856.1"/>
    </source>
</evidence>
<comment type="catalytic activity">
    <reaction evidence="7">
        <text>an S-substituted L-cysteine + H2O = a thiol + pyruvate + NH4(+)</text>
        <dbReference type="Rhea" id="RHEA:18121"/>
        <dbReference type="ChEBI" id="CHEBI:15361"/>
        <dbReference type="ChEBI" id="CHEBI:15377"/>
        <dbReference type="ChEBI" id="CHEBI:28938"/>
        <dbReference type="ChEBI" id="CHEBI:29256"/>
        <dbReference type="ChEBI" id="CHEBI:58717"/>
        <dbReference type="EC" id="4.4.1.13"/>
    </reaction>
</comment>
<accession>A0ABQ1IJU4</accession>
<keyword evidence="3 8" id="KW-0663">Pyridoxal phosphate</keyword>
<comment type="catalytic activity">
    <reaction evidence="6">
        <text>L,L-cystathionine + H2O = L-homocysteine + pyruvate + NH4(+)</text>
        <dbReference type="Rhea" id="RHEA:13965"/>
        <dbReference type="ChEBI" id="CHEBI:15361"/>
        <dbReference type="ChEBI" id="CHEBI:15377"/>
        <dbReference type="ChEBI" id="CHEBI:28938"/>
        <dbReference type="ChEBI" id="CHEBI:58161"/>
        <dbReference type="ChEBI" id="CHEBI:58199"/>
    </reaction>
</comment>
<dbReference type="PIRSF" id="PIRSF001434">
    <property type="entry name" value="CGS"/>
    <property type="match status" value="1"/>
</dbReference>
<dbReference type="InterPro" id="IPR015424">
    <property type="entry name" value="PyrdxlP-dep_Trfase"/>
</dbReference>
<evidence type="ECO:0000256" key="2">
    <source>
        <dbReference type="ARBA" id="ARBA00009077"/>
    </source>
</evidence>
<evidence type="ECO:0000256" key="3">
    <source>
        <dbReference type="ARBA" id="ARBA00022898"/>
    </source>
</evidence>
<dbReference type="Pfam" id="PF01053">
    <property type="entry name" value="Cys_Met_Meta_PP"/>
    <property type="match status" value="1"/>
</dbReference>
<comment type="cofactor">
    <cofactor evidence="1 8">
        <name>pyridoxal 5'-phosphate</name>
        <dbReference type="ChEBI" id="CHEBI:597326"/>
    </cofactor>
</comment>
<dbReference type="PANTHER" id="PTHR43500">
    <property type="entry name" value="CYSTATHIONINE BETA-LYASE-RELATED"/>
    <property type="match status" value="1"/>
</dbReference>
<dbReference type="InterPro" id="IPR015422">
    <property type="entry name" value="PyrdxlP-dep_Trfase_small"/>
</dbReference>
<evidence type="ECO:0000256" key="5">
    <source>
        <dbReference type="ARBA" id="ARBA00046315"/>
    </source>
</evidence>
<comment type="similarity">
    <text evidence="2 8">Belongs to the trans-sulfuration enzymes family.</text>
</comment>
<keyword evidence="10" id="KW-1185">Reference proteome</keyword>
<dbReference type="Gene3D" id="3.40.640.10">
    <property type="entry name" value="Type I PLP-dependent aspartate aminotransferase-like (Major domain)"/>
    <property type="match status" value="1"/>
</dbReference>
<name>A0ABQ1IJU4_9PROT</name>
<evidence type="ECO:0000256" key="4">
    <source>
        <dbReference type="ARBA" id="ARBA00023239"/>
    </source>
</evidence>
<evidence type="ECO:0000256" key="6">
    <source>
        <dbReference type="ARBA" id="ARBA00047517"/>
    </source>
</evidence>
<dbReference type="InterPro" id="IPR015421">
    <property type="entry name" value="PyrdxlP-dep_Trfase_major"/>
</dbReference>
<dbReference type="InterPro" id="IPR000277">
    <property type="entry name" value="Cys/Met-Metab_PyrdxlP-dep_enz"/>
</dbReference>
<dbReference type="PANTHER" id="PTHR43500:SF1">
    <property type="entry name" value="CYSTATHIONINE BETA-LYASE-RELATED"/>
    <property type="match status" value="1"/>
</dbReference>
<keyword evidence="4" id="KW-0456">Lyase</keyword>
<dbReference type="RefSeq" id="WP_188578835.1">
    <property type="nucleotide sequence ID" value="NZ_BMDZ01000032.1"/>
</dbReference>
<dbReference type="NCBIfam" id="TIGR01324">
    <property type="entry name" value="cysta_beta_ly_B"/>
    <property type="match status" value="1"/>
</dbReference>
<dbReference type="PROSITE" id="PS00868">
    <property type="entry name" value="CYS_MET_METAB_PP"/>
    <property type="match status" value="1"/>
</dbReference>
<dbReference type="SUPFAM" id="SSF53383">
    <property type="entry name" value="PLP-dependent transferases"/>
    <property type="match status" value="1"/>
</dbReference>
<reference evidence="10" key="1">
    <citation type="journal article" date="2019" name="Int. J. Syst. Evol. Microbiol.">
        <title>The Global Catalogue of Microorganisms (GCM) 10K type strain sequencing project: providing services to taxonomists for standard genome sequencing and annotation.</title>
        <authorList>
            <consortium name="The Broad Institute Genomics Platform"/>
            <consortium name="The Broad Institute Genome Sequencing Center for Infectious Disease"/>
            <person name="Wu L."/>
            <person name="Ma J."/>
        </authorList>
    </citation>
    <scope>NUCLEOTIDE SEQUENCE [LARGE SCALE GENOMIC DNA]</scope>
    <source>
        <strain evidence="10">CGMCC 1.10188</strain>
    </source>
</reference>
<proteinExistence type="inferred from homology"/>
<dbReference type="InterPro" id="IPR054542">
    <property type="entry name" value="Cys_met_metab_PP"/>
</dbReference>
<evidence type="ECO:0000313" key="10">
    <source>
        <dbReference type="Proteomes" id="UP000603352"/>
    </source>
</evidence>
<evidence type="ECO:0000256" key="1">
    <source>
        <dbReference type="ARBA" id="ARBA00001933"/>
    </source>
</evidence>
<comment type="caution">
    <text evidence="9">The sequence shown here is derived from an EMBL/GenBank/DDBJ whole genome shotgun (WGS) entry which is preliminary data.</text>
</comment>
<dbReference type="Gene3D" id="3.90.1150.10">
    <property type="entry name" value="Aspartate Aminotransferase, domain 1"/>
    <property type="match status" value="1"/>
</dbReference>
<protein>
    <submittedName>
        <fullName evidence="9">Cystathionine beta-lyase</fullName>
    </submittedName>
</protein>
<gene>
    <name evidence="9" type="primary">metC</name>
    <name evidence="9" type="ORF">GCM10011505_27690</name>
</gene>
<evidence type="ECO:0000256" key="8">
    <source>
        <dbReference type="RuleBase" id="RU362118"/>
    </source>
</evidence>